<name>A0A6A8AFR4_9HYPH</name>
<keyword evidence="4" id="KW-1185">Reference proteome</keyword>
<feature type="transmembrane region" description="Helical" evidence="1">
    <location>
        <begin position="236"/>
        <end position="257"/>
    </location>
</feature>
<dbReference type="Pfam" id="PF01757">
    <property type="entry name" value="Acyl_transf_3"/>
    <property type="match status" value="1"/>
</dbReference>
<evidence type="ECO:0000313" key="4">
    <source>
        <dbReference type="Proteomes" id="UP000435138"/>
    </source>
</evidence>
<keyword evidence="3" id="KW-0808">Transferase</keyword>
<dbReference type="AlphaFoldDB" id="A0A6A8AFR4"/>
<sequence>MSANTQNARRHDIDALRVMSFGTVIIYHASLLYGTRNWLLNSDEPNRLVDLIHIGSHPWRMSLLFFISGLVTASLLNRRSVDDIRRSRTRQLILPFLFGVLVVVPPQAYFSTLRVSPDLSYWDFLKTYLVSQLTLQHMWFLVYLWIYVFIWSIALSRLQGRWPKISAGFAALLRGPNLFLVPILFLSILRIWLYPAFGETQDITRDVYAHCLYLSMFLAGALLMNQPAFWQEIDRWRWVSFSLALSSFLVLAIVFIAVPREHLSEVLIAALRVLRSTFQWCTIIALLAFAARFANRPNPVVKYLNRSIMTYYVMHQTVIIIVAYYFAEAGMLDLWSFVPIVLLTALICALLAEMKKFASVAAGIVVSKLAPLRGMPSKPPSSEAIG</sequence>
<dbReference type="PANTHER" id="PTHR36927">
    <property type="entry name" value="BLR4337 PROTEIN"/>
    <property type="match status" value="1"/>
</dbReference>
<dbReference type="PANTHER" id="PTHR36927:SF3">
    <property type="entry name" value="GLUCANS BIOSYNTHESIS PROTEIN C"/>
    <property type="match status" value="1"/>
</dbReference>
<feature type="transmembrane region" description="Helical" evidence="1">
    <location>
        <begin position="177"/>
        <end position="195"/>
    </location>
</feature>
<gene>
    <name evidence="3" type="ORF">GAO09_16370</name>
</gene>
<feature type="transmembrane region" description="Helical" evidence="1">
    <location>
        <begin position="92"/>
        <end position="110"/>
    </location>
</feature>
<keyword evidence="1" id="KW-0812">Transmembrane</keyword>
<organism evidence="3 4">
    <name type="scientific">Endobacterium cereale</name>
    <dbReference type="NCBI Taxonomy" id="2663029"/>
    <lineage>
        <taxon>Bacteria</taxon>
        <taxon>Pseudomonadati</taxon>
        <taxon>Pseudomonadota</taxon>
        <taxon>Alphaproteobacteria</taxon>
        <taxon>Hyphomicrobiales</taxon>
        <taxon>Rhizobiaceae</taxon>
        <taxon>Endobacterium</taxon>
    </lineage>
</organism>
<accession>A0A6A8AFR4</accession>
<feature type="domain" description="Acyltransferase 3" evidence="2">
    <location>
        <begin position="11"/>
        <end position="352"/>
    </location>
</feature>
<dbReference type="GO" id="GO:0016747">
    <property type="term" value="F:acyltransferase activity, transferring groups other than amino-acyl groups"/>
    <property type="evidence" value="ECO:0007669"/>
    <property type="project" value="InterPro"/>
</dbReference>
<feature type="transmembrane region" description="Helical" evidence="1">
    <location>
        <begin position="59"/>
        <end position="76"/>
    </location>
</feature>
<feature type="transmembrane region" description="Helical" evidence="1">
    <location>
        <begin position="138"/>
        <end position="156"/>
    </location>
</feature>
<reference evidence="3 4" key="1">
    <citation type="submission" date="2019-11" db="EMBL/GenBank/DDBJ databases">
        <title>Genome analysis of Rhizobacterium cereale a novel genus and species isolated from maize roots in North Spain.</title>
        <authorList>
            <person name="Menendez E."/>
            <person name="Flores-Felix J.D."/>
            <person name="Ramirez-Bahena M.-H."/>
            <person name="Igual J.M."/>
            <person name="Garcia-Fraile P."/>
            <person name="Peix A."/>
            <person name="Velazquez E."/>
        </authorList>
    </citation>
    <scope>NUCLEOTIDE SEQUENCE [LARGE SCALE GENOMIC DNA]</scope>
    <source>
        <strain evidence="3 4">RZME27</strain>
    </source>
</reference>
<feature type="transmembrane region" description="Helical" evidence="1">
    <location>
        <begin position="277"/>
        <end position="295"/>
    </location>
</feature>
<evidence type="ECO:0000313" key="3">
    <source>
        <dbReference type="EMBL" id="MQY47611.1"/>
    </source>
</evidence>
<dbReference type="InterPro" id="IPR050623">
    <property type="entry name" value="Glucan_succinyl_AcylTrfase"/>
</dbReference>
<keyword evidence="3" id="KW-0012">Acyltransferase</keyword>
<protein>
    <submittedName>
        <fullName evidence="3">Acyltransferase family protein</fullName>
    </submittedName>
</protein>
<feature type="transmembrane region" description="Helical" evidence="1">
    <location>
        <begin position="307"/>
        <end position="326"/>
    </location>
</feature>
<evidence type="ECO:0000259" key="2">
    <source>
        <dbReference type="Pfam" id="PF01757"/>
    </source>
</evidence>
<keyword evidence="1" id="KW-1133">Transmembrane helix</keyword>
<feature type="transmembrane region" description="Helical" evidence="1">
    <location>
        <begin position="21"/>
        <end position="39"/>
    </location>
</feature>
<feature type="transmembrane region" description="Helical" evidence="1">
    <location>
        <begin position="332"/>
        <end position="352"/>
    </location>
</feature>
<keyword evidence="1" id="KW-0472">Membrane</keyword>
<feature type="transmembrane region" description="Helical" evidence="1">
    <location>
        <begin position="207"/>
        <end position="224"/>
    </location>
</feature>
<evidence type="ECO:0000256" key="1">
    <source>
        <dbReference type="SAM" id="Phobius"/>
    </source>
</evidence>
<proteinExistence type="predicted"/>
<dbReference type="RefSeq" id="WP_153355081.1">
    <property type="nucleotide sequence ID" value="NZ_JAYKOO010000007.1"/>
</dbReference>
<dbReference type="EMBL" id="WIXI01000045">
    <property type="protein sequence ID" value="MQY47611.1"/>
    <property type="molecule type" value="Genomic_DNA"/>
</dbReference>
<comment type="caution">
    <text evidence="3">The sequence shown here is derived from an EMBL/GenBank/DDBJ whole genome shotgun (WGS) entry which is preliminary data.</text>
</comment>
<dbReference type="Proteomes" id="UP000435138">
    <property type="component" value="Unassembled WGS sequence"/>
</dbReference>
<dbReference type="InterPro" id="IPR002656">
    <property type="entry name" value="Acyl_transf_3_dom"/>
</dbReference>